<name>A0A0F9UVD4_9ZZZZ</name>
<comment type="caution">
    <text evidence="1">The sequence shown here is derived from an EMBL/GenBank/DDBJ whole genome shotgun (WGS) entry which is preliminary data.</text>
</comment>
<dbReference type="AlphaFoldDB" id="A0A0F9UVD4"/>
<organism evidence="1">
    <name type="scientific">marine sediment metagenome</name>
    <dbReference type="NCBI Taxonomy" id="412755"/>
    <lineage>
        <taxon>unclassified sequences</taxon>
        <taxon>metagenomes</taxon>
        <taxon>ecological metagenomes</taxon>
    </lineage>
</organism>
<sequence length="154" mass="16612">MRYAYWLIAIVIFAASGCEAPPAEPMQLPADFVQLKSPGKGYELRAVSAEGVVIGLRRQDNPKNGTLEFWSKAVQKELATRDGYKLIKSEQVATDAGHAAALMTFEVAKEATQLTYMAAVFIIDDKVLVAEGGGETAAVEAVKDDLRKALLSAH</sequence>
<evidence type="ECO:0000313" key="1">
    <source>
        <dbReference type="EMBL" id="KKN97005.1"/>
    </source>
</evidence>
<dbReference type="PROSITE" id="PS51257">
    <property type="entry name" value="PROKAR_LIPOPROTEIN"/>
    <property type="match status" value="1"/>
</dbReference>
<reference evidence="1" key="1">
    <citation type="journal article" date="2015" name="Nature">
        <title>Complex archaea that bridge the gap between prokaryotes and eukaryotes.</title>
        <authorList>
            <person name="Spang A."/>
            <person name="Saw J.H."/>
            <person name="Jorgensen S.L."/>
            <person name="Zaremba-Niedzwiedzka K."/>
            <person name="Martijn J."/>
            <person name="Lind A.E."/>
            <person name="van Eijk R."/>
            <person name="Schleper C."/>
            <person name="Guy L."/>
            <person name="Ettema T.J."/>
        </authorList>
    </citation>
    <scope>NUCLEOTIDE SEQUENCE</scope>
</reference>
<accession>A0A0F9UVD4</accession>
<dbReference type="EMBL" id="LAZR01000061">
    <property type="protein sequence ID" value="KKN97005.1"/>
    <property type="molecule type" value="Genomic_DNA"/>
</dbReference>
<protein>
    <submittedName>
        <fullName evidence="1">Uncharacterized protein</fullName>
    </submittedName>
</protein>
<gene>
    <name evidence="1" type="ORF">LCGC14_0162560</name>
</gene>
<dbReference type="Gene3D" id="3.40.1000.10">
    <property type="entry name" value="Mog1/PsbP, alpha/beta/alpha sandwich"/>
    <property type="match status" value="1"/>
</dbReference>
<proteinExistence type="predicted"/>